<dbReference type="HOGENOM" id="CLU_178202_0_0_1"/>
<dbReference type="GeneID" id="17250930"/>
<dbReference type="RefSeq" id="XP_005791388.1">
    <property type="nucleotide sequence ID" value="XM_005791331.1"/>
</dbReference>
<organism evidence="2 3">
    <name type="scientific">Emiliania huxleyi (strain CCMP1516)</name>
    <dbReference type="NCBI Taxonomy" id="280463"/>
    <lineage>
        <taxon>Eukaryota</taxon>
        <taxon>Haptista</taxon>
        <taxon>Haptophyta</taxon>
        <taxon>Prymnesiophyceae</taxon>
        <taxon>Isochrysidales</taxon>
        <taxon>Noelaerhabdaceae</taxon>
        <taxon>Emiliania</taxon>
    </lineage>
</organism>
<dbReference type="Proteomes" id="UP000013827">
    <property type="component" value="Unassembled WGS sequence"/>
</dbReference>
<dbReference type="AlphaFoldDB" id="A0A0D3I0J5"/>
<dbReference type="Gene3D" id="2.20.110.10">
    <property type="entry name" value="Histone H3 K4-specific methyltransferase SET7/9 N-terminal domain"/>
    <property type="match status" value="1"/>
</dbReference>
<accession>A0A0D3I0J5</accession>
<proteinExistence type="predicted"/>
<name>A0A0D3I0J5_EMIH1</name>
<dbReference type="PaxDb" id="2903-EOD04780"/>
<dbReference type="GeneID" id="17284231"/>
<evidence type="ECO:0008006" key="4">
    <source>
        <dbReference type="Google" id="ProtNLM"/>
    </source>
</evidence>
<evidence type="ECO:0000313" key="2">
    <source>
        <dbReference type="EnsemblProtists" id="EOD04780"/>
    </source>
</evidence>
<dbReference type="EnsemblProtists" id="EOD38959">
    <property type="protein sequence ID" value="EOD38959"/>
    <property type="gene ID" value="EMIHUDRAFT_125657"/>
</dbReference>
<evidence type="ECO:0000313" key="3">
    <source>
        <dbReference type="Proteomes" id="UP000013827"/>
    </source>
</evidence>
<dbReference type="KEGG" id="ehx:EMIHUDRAFT_125344"/>
<keyword evidence="3" id="KW-1185">Reference proteome</keyword>
<keyword evidence="1" id="KW-0677">Repeat</keyword>
<protein>
    <recommendedName>
        <fullName evidence="4">MORN repeat-containing protein 5</fullName>
    </recommendedName>
</protein>
<dbReference type="Pfam" id="PF02493">
    <property type="entry name" value="MORN"/>
    <property type="match status" value="3"/>
</dbReference>
<dbReference type="InterPro" id="IPR003409">
    <property type="entry name" value="MORN"/>
</dbReference>
<dbReference type="SUPFAM" id="SSF82185">
    <property type="entry name" value="Histone H3 K4-specific methyltransferase SET7/9 N-terminal domain"/>
    <property type="match status" value="1"/>
</dbReference>
<evidence type="ECO:0000256" key="1">
    <source>
        <dbReference type="ARBA" id="ARBA00022737"/>
    </source>
</evidence>
<reference evidence="2" key="2">
    <citation type="submission" date="2024-10" db="UniProtKB">
        <authorList>
            <consortium name="EnsemblProtists"/>
        </authorList>
    </citation>
    <scope>IDENTIFICATION</scope>
</reference>
<dbReference type="SMART" id="SM00698">
    <property type="entry name" value="MORN"/>
    <property type="match status" value="1"/>
</dbReference>
<dbReference type="RefSeq" id="XP_005757209.1">
    <property type="nucleotide sequence ID" value="XM_005757152.1"/>
</dbReference>
<reference evidence="3" key="1">
    <citation type="journal article" date="2013" name="Nature">
        <title>Pan genome of the phytoplankton Emiliania underpins its global distribution.</title>
        <authorList>
            <person name="Read B.A."/>
            <person name="Kegel J."/>
            <person name="Klute M.J."/>
            <person name="Kuo A."/>
            <person name="Lefebvre S.C."/>
            <person name="Maumus F."/>
            <person name="Mayer C."/>
            <person name="Miller J."/>
            <person name="Monier A."/>
            <person name="Salamov A."/>
            <person name="Young J."/>
            <person name="Aguilar M."/>
            <person name="Claverie J.M."/>
            <person name="Frickenhaus S."/>
            <person name="Gonzalez K."/>
            <person name="Herman E.K."/>
            <person name="Lin Y.C."/>
            <person name="Napier J."/>
            <person name="Ogata H."/>
            <person name="Sarno A.F."/>
            <person name="Shmutz J."/>
            <person name="Schroeder D."/>
            <person name="de Vargas C."/>
            <person name="Verret F."/>
            <person name="von Dassow P."/>
            <person name="Valentin K."/>
            <person name="Van de Peer Y."/>
            <person name="Wheeler G."/>
            <person name="Dacks J.B."/>
            <person name="Delwiche C.F."/>
            <person name="Dyhrman S.T."/>
            <person name="Glockner G."/>
            <person name="John U."/>
            <person name="Richards T."/>
            <person name="Worden A.Z."/>
            <person name="Zhang X."/>
            <person name="Grigoriev I.V."/>
            <person name="Allen A.E."/>
            <person name="Bidle K."/>
            <person name="Borodovsky M."/>
            <person name="Bowler C."/>
            <person name="Brownlee C."/>
            <person name="Cock J.M."/>
            <person name="Elias M."/>
            <person name="Gladyshev V.N."/>
            <person name="Groth M."/>
            <person name="Guda C."/>
            <person name="Hadaegh A."/>
            <person name="Iglesias-Rodriguez M.D."/>
            <person name="Jenkins J."/>
            <person name="Jones B.M."/>
            <person name="Lawson T."/>
            <person name="Leese F."/>
            <person name="Lindquist E."/>
            <person name="Lobanov A."/>
            <person name="Lomsadze A."/>
            <person name="Malik S.B."/>
            <person name="Marsh M.E."/>
            <person name="Mackinder L."/>
            <person name="Mock T."/>
            <person name="Mueller-Roeber B."/>
            <person name="Pagarete A."/>
            <person name="Parker M."/>
            <person name="Probert I."/>
            <person name="Quesneville H."/>
            <person name="Raines C."/>
            <person name="Rensing S.A."/>
            <person name="Riano-Pachon D.M."/>
            <person name="Richier S."/>
            <person name="Rokitta S."/>
            <person name="Shiraiwa Y."/>
            <person name="Soanes D.M."/>
            <person name="van der Giezen M."/>
            <person name="Wahlund T.M."/>
            <person name="Williams B."/>
            <person name="Wilson W."/>
            <person name="Wolfe G."/>
            <person name="Wurch L.L."/>
        </authorList>
    </citation>
    <scope>NUCLEOTIDE SEQUENCE</scope>
</reference>
<dbReference type="KEGG" id="ehx:EMIHUDRAFT_125657"/>
<dbReference type="EnsemblProtists" id="EOD04780">
    <property type="protein sequence ID" value="EOD04780"/>
    <property type="gene ID" value="EMIHUDRAFT_125344"/>
</dbReference>
<sequence>GERNEAGEAEGRGVCRYPDGAVYDGEWKADKKEGRGVYRFADGVVDSCFYKQSAPVGEGVRWLADGQRAWRLRNWHRVEEISLEEARQTAERLGLPLPSPLPGA</sequence>